<name>A0ABR6X4A9_9BURK</name>
<gene>
    <name evidence="1" type="ORF">H8K52_09760</name>
</gene>
<sequence>MLKLYKFSDARKEYWETWSTGNGFHAVHWGELGTRGESKTIKSSFFKKAETIIQKEVDGLVANGFRPIEQEEHATLLIEYLVDGMGTQEDIEKRHRLEALMNETLGWTGLGACDGGSIGSGSMEVCNFVVDFEVAKAVIEKELIGTEFSNYTRIFDENA</sequence>
<protein>
    <recommendedName>
        <fullName evidence="3">WGR domain-containing protein</fullName>
    </recommendedName>
</protein>
<accession>A0ABR6X4A9</accession>
<proteinExistence type="predicted"/>
<evidence type="ECO:0000313" key="1">
    <source>
        <dbReference type="EMBL" id="MBC3807627.1"/>
    </source>
</evidence>
<dbReference type="RefSeq" id="WP_186922715.1">
    <property type="nucleotide sequence ID" value="NZ_JACOFW010000009.1"/>
</dbReference>
<keyword evidence="2" id="KW-1185">Reference proteome</keyword>
<dbReference type="Proteomes" id="UP000648257">
    <property type="component" value="Unassembled WGS sequence"/>
</dbReference>
<evidence type="ECO:0000313" key="2">
    <source>
        <dbReference type="Proteomes" id="UP000648257"/>
    </source>
</evidence>
<organism evidence="1 2">
    <name type="scientific">Undibacterium seohonense</name>
    <dbReference type="NCBI Taxonomy" id="1344950"/>
    <lineage>
        <taxon>Bacteria</taxon>
        <taxon>Pseudomonadati</taxon>
        <taxon>Pseudomonadota</taxon>
        <taxon>Betaproteobacteria</taxon>
        <taxon>Burkholderiales</taxon>
        <taxon>Oxalobacteraceae</taxon>
        <taxon>Undibacterium</taxon>
    </lineage>
</organism>
<dbReference type="EMBL" id="JACOFW010000009">
    <property type="protein sequence ID" value="MBC3807627.1"/>
    <property type="molecule type" value="Genomic_DNA"/>
</dbReference>
<reference evidence="1 2" key="1">
    <citation type="submission" date="2020-08" db="EMBL/GenBank/DDBJ databases">
        <title>Novel species isolated from subtropical streams in China.</title>
        <authorList>
            <person name="Lu H."/>
        </authorList>
    </citation>
    <scope>NUCLEOTIDE SEQUENCE [LARGE SCALE GENOMIC DNA]</scope>
    <source>
        <strain evidence="1 2">KACC 16656</strain>
    </source>
</reference>
<evidence type="ECO:0008006" key="3">
    <source>
        <dbReference type="Google" id="ProtNLM"/>
    </source>
</evidence>
<comment type="caution">
    <text evidence="1">The sequence shown here is derived from an EMBL/GenBank/DDBJ whole genome shotgun (WGS) entry which is preliminary data.</text>
</comment>